<name>A0ACC2S5R0_9FUNG</name>
<reference evidence="1" key="1">
    <citation type="submission" date="2022-04" db="EMBL/GenBank/DDBJ databases">
        <title>Genome of the entomopathogenic fungus Entomophthora muscae.</title>
        <authorList>
            <person name="Elya C."/>
            <person name="Lovett B.R."/>
            <person name="Lee E."/>
            <person name="Macias A.M."/>
            <person name="Hajek A.E."/>
            <person name="De Bivort B.L."/>
            <person name="Kasson M.T."/>
            <person name="De Fine Licht H.H."/>
            <person name="Stajich J.E."/>
        </authorList>
    </citation>
    <scope>NUCLEOTIDE SEQUENCE</scope>
    <source>
        <strain evidence="1">Berkeley</strain>
    </source>
</reference>
<gene>
    <name evidence="1" type="ORF">DSO57_1020529</name>
</gene>
<evidence type="ECO:0000313" key="2">
    <source>
        <dbReference type="Proteomes" id="UP001165960"/>
    </source>
</evidence>
<keyword evidence="2" id="KW-1185">Reference proteome</keyword>
<evidence type="ECO:0000313" key="1">
    <source>
        <dbReference type="EMBL" id="KAJ9057660.1"/>
    </source>
</evidence>
<sequence>MIPFDHLFHQLASADLYPGLEVDFLTQPLVIKTGLDFIFLVYNSLPQAFRPYRNPPLDGFLTQSRMAGYRCRPIYGTGAAVGFRSGPHQVLAGIAICRPYQTSIDSIDGAVYDRPAVFGTDCSRKCRGRIKIRPA</sequence>
<protein>
    <submittedName>
        <fullName evidence="1">Uncharacterized protein</fullName>
    </submittedName>
</protein>
<dbReference type="EMBL" id="QTSX02005776">
    <property type="protein sequence ID" value="KAJ9057660.1"/>
    <property type="molecule type" value="Genomic_DNA"/>
</dbReference>
<dbReference type="Proteomes" id="UP001165960">
    <property type="component" value="Unassembled WGS sequence"/>
</dbReference>
<accession>A0ACC2S5R0</accession>
<organism evidence="1 2">
    <name type="scientific">Entomophthora muscae</name>
    <dbReference type="NCBI Taxonomy" id="34485"/>
    <lineage>
        <taxon>Eukaryota</taxon>
        <taxon>Fungi</taxon>
        <taxon>Fungi incertae sedis</taxon>
        <taxon>Zoopagomycota</taxon>
        <taxon>Entomophthoromycotina</taxon>
        <taxon>Entomophthoromycetes</taxon>
        <taxon>Entomophthorales</taxon>
        <taxon>Entomophthoraceae</taxon>
        <taxon>Entomophthora</taxon>
    </lineage>
</organism>
<proteinExistence type="predicted"/>
<comment type="caution">
    <text evidence="1">The sequence shown here is derived from an EMBL/GenBank/DDBJ whole genome shotgun (WGS) entry which is preliminary data.</text>
</comment>